<feature type="transmembrane region" description="Helical" evidence="1">
    <location>
        <begin position="26"/>
        <end position="44"/>
    </location>
</feature>
<keyword evidence="1" id="KW-0812">Transmembrane</keyword>
<dbReference type="AlphaFoldDB" id="A0A099KI57"/>
<comment type="caution">
    <text evidence="2">The sequence shown here is derived from an EMBL/GenBank/DDBJ whole genome shotgun (WGS) entry which is preliminary data.</text>
</comment>
<dbReference type="OrthoDB" id="8704084at2"/>
<accession>A0A099KI57</accession>
<dbReference type="RefSeq" id="WP_033094433.1">
    <property type="nucleotide sequence ID" value="NZ_JQED01000037.1"/>
</dbReference>
<dbReference type="PATRIC" id="fig|28229.4.peg.2748"/>
<evidence type="ECO:0000256" key="1">
    <source>
        <dbReference type="SAM" id="Phobius"/>
    </source>
</evidence>
<keyword evidence="1" id="KW-1133">Transmembrane helix</keyword>
<gene>
    <name evidence="2" type="ORF">ND2E_3597</name>
</gene>
<reference evidence="2 3" key="1">
    <citation type="submission" date="2014-08" db="EMBL/GenBank/DDBJ databases">
        <title>Genomic and Phenotypic Diversity of Colwellia psychrerythraea strains from Disparate Marine Basins.</title>
        <authorList>
            <person name="Techtmann S.M."/>
            <person name="Stelling S.C."/>
            <person name="Utturkar S.M."/>
            <person name="Alshibli N."/>
            <person name="Harris A."/>
            <person name="Brown S.D."/>
            <person name="Hazen T.C."/>
        </authorList>
    </citation>
    <scope>NUCLEOTIDE SEQUENCE [LARGE SCALE GENOMIC DNA]</scope>
    <source>
        <strain evidence="2 3">ND2E</strain>
    </source>
</reference>
<evidence type="ECO:0000313" key="2">
    <source>
        <dbReference type="EMBL" id="KGJ90041.1"/>
    </source>
</evidence>
<feature type="transmembrane region" description="Helical" evidence="1">
    <location>
        <begin position="85"/>
        <end position="104"/>
    </location>
</feature>
<dbReference type="EMBL" id="JQED01000037">
    <property type="protein sequence ID" value="KGJ90041.1"/>
    <property type="molecule type" value="Genomic_DNA"/>
</dbReference>
<sequence length="118" mass="13153">MQLNCKVTLLSLLVFPGVGHLMLKKYAIGISFITSFAYLLIGLIKDIHTKTQQIVDSIIRGEIPFEISSIRQALMEQGALENPNIGYVILVIWVFAALDAYRIANKDIHNVHIADQSS</sequence>
<evidence type="ECO:0008006" key="4">
    <source>
        <dbReference type="Google" id="ProtNLM"/>
    </source>
</evidence>
<protein>
    <recommendedName>
        <fullName evidence="4">DUF5683 domain-containing protein</fullName>
    </recommendedName>
</protein>
<organism evidence="2 3">
    <name type="scientific">Colwellia psychrerythraea</name>
    <name type="common">Vibrio psychroerythus</name>
    <dbReference type="NCBI Taxonomy" id="28229"/>
    <lineage>
        <taxon>Bacteria</taxon>
        <taxon>Pseudomonadati</taxon>
        <taxon>Pseudomonadota</taxon>
        <taxon>Gammaproteobacteria</taxon>
        <taxon>Alteromonadales</taxon>
        <taxon>Colwelliaceae</taxon>
        <taxon>Colwellia</taxon>
    </lineage>
</organism>
<proteinExistence type="predicted"/>
<keyword evidence="1" id="KW-0472">Membrane</keyword>
<evidence type="ECO:0000313" key="3">
    <source>
        <dbReference type="Proteomes" id="UP000029843"/>
    </source>
</evidence>
<dbReference type="Proteomes" id="UP000029843">
    <property type="component" value="Unassembled WGS sequence"/>
</dbReference>
<name>A0A099KI57_COLPS</name>